<protein>
    <submittedName>
        <fullName evidence="5">ESX secretion-associated protein EspG</fullName>
    </submittedName>
</protein>
<dbReference type="InterPro" id="IPR025734">
    <property type="entry name" value="EspG"/>
</dbReference>
<evidence type="ECO:0000313" key="6">
    <source>
        <dbReference type="Proteomes" id="UP001611450"/>
    </source>
</evidence>
<organism evidence="5 6">
    <name type="scientific">Nocardia beijingensis</name>
    <dbReference type="NCBI Taxonomy" id="95162"/>
    <lineage>
        <taxon>Bacteria</taxon>
        <taxon>Bacillati</taxon>
        <taxon>Actinomycetota</taxon>
        <taxon>Actinomycetes</taxon>
        <taxon>Mycobacteriales</taxon>
        <taxon>Nocardiaceae</taxon>
        <taxon>Nocardia</taxon>
    </lineage>
</organism>
<dbReference type="Pfam" id="PF14011">
    <property type="entry name" value="ESX-1_EspG"/>
    <property type="match status" value="1"/>
</dbReference>
<comment type="caution">
    <text evidence="5">The sequence shown here is derived from an EMBL/GenBank/DDBJ whole genome shotgun (WGS) entry which is preliminary data.</text>
</comment>
<name>A0ABW7WHC9_9NOCA</name>
<evidence type="ECO:0000313" key="5">
    <source>
        <dbReference type="EMBL" id="MFI2322385.1"/>
    </source>
</evidence>
<accession>A0ABW7WHC9</accession>
<comment type="similarity">
    <text evidence="2">Belongs to the EspG family.</text>
</comment>
<evidence type="ECO:0000256" key="2">
    <source>
        <dbReference type="ARBA" id="ARBA00006411"/>
    </source>
</evidence>
<dbReference type="RefSeq" id="WP_396947165.1">
    <property type="nucleotide sequence ID" value="NZ_JBIRXV010000003.1"/>
</dbReference>
<proteinExistence type="inferred from homology"/>
<comment type="subcellular location">
    <subcellularLocation>
        <location evidence="1">Cytoplasm</location>
    </subcellularLocation>
</comment>
<dbReference type="Proteomes" id="UP001611450">
    <property type="component" value="Unassembled WGS sequence"/>
</dbReference>
<keyword evidence="3" id="KW-0963">Cytoplasm</keyword>
<evidence type="ECO:0000256" key="1">
    <source>
        <dbReference type="ARBA" id="ARBA00004496"/>
    </source>
</evidence>
<keyword evidence="6" id="KW-1185">Reference proteome</keyword>
<evidence type="ECO:0000256" key="3">
    <source>
        <dbReference type="ARBA" id="ARBA00022490"/>
    </source>
</evidence>
<keyword evidence="4" id="KW-0143">Chaperone</keyword>
<dbReference type="EMBL" id="JBIRXV010000003">
    <property type="protein sequence ID" value="MFI2322385.1"/>
    <property type="molecule type" value="Genomic_DNA"/>
</dbReference>
<sequence>MPVQGEEAFPLEADPVAIDLNVDAALLLKEMVGIDSYPPVLALLPNVYRLEDRERVHAVVGQRLTEVGIVDDDDRVHPAVEHWLRCLDRPDMELAARIMDTGLDGQPPAMLRFSLVRSGDTHVLALRCDDDVVIQTMFQDGQNLDNLTAALAAALGPAEALRFTPMTTTVEQLGEVPSDPDERRQALLELGAQPHTAAVLSRALTEVARRAEILVIEHRDGSQAQPEVSVSVLDTTSGRLIVTPSRAMDGEIWSTFAPGDDAALRSGIGALIDLLPGRSWFDTSRMN</sequence>
<evidence type="ECO:0000256" key="4">
    <source>
        <dbReference type="ARBA" id="ARBA00023186"/>
    </source>
</evidence>
<reference evidence="5 6" key="1">
    <citation type="submission" date="2024-10" db="EMBL/GenBank/DDBJ databases">
        <title>The Natural Products Discovery Center: Release of the First 8490 Sequenced Strains for Exploring Actinobacteria Biosynthetic Diversity.</title>
        <authorList>
            <person name="Kalkreuter E."/>
            <person name="Kautsar S.A."/>
            <person name="Yang D."/>
            <person name="Bader C.D."/>
            <person name="Teijaro C.N."/>
            <person name="Fluegel L."/>
            <person name="Davis C.M."/>
            <person name="Simpson J.R."/>
            <person name="Lauterbach L."/>
            <person name="Steele A.D."/>
            <person name="Gui C."/>
            <person name="Meng S."/>
            <person name="Li G."/>
            <person name="Viehrig K."/>
            <person name="Ye F."/>
            <person name="Su P."/>
            <person name="Kiefer A.F."/>
            <person name="Nichols A."/>
            <person name="Cepeda A.J."/>
            <person name="Yan W."/>
            <person name="Fan B."/>
            <person name="Jiang Y."/>
            <person name="Adhikari A."/>
            <person name="Zheng C.-J."/>
            <person name="Schuster L."/>
            <person name="Cowan T.M."/>
            <person name="Smanski M.J."/>
            <person name="Chevrette M.G."/>
            <person name="De Carvalho L.P.S."/>
            <person name="Shen B."/>
        </authorList>
    </citation>
    <scope>NUCLEOTIDE SEQUENCE [LARGE SCALE GENOMIC DNA]</scope>
    <source>
        <strain evidence="5 6">NPDC019626</strain>
    </source>
</reference>
<gene>
    <name evidence="5" type="ORF">ACH47G_18010</name>
</gene>